<comment type="caution">
    <text evidence="4">The sequence shown here is derived from an EMBL/GenBank/DDBJ whole genome shotgun (WGS) entry which is preliminary data.</text>
</comment>
<dbReference type="InterPro" id="IPR029063">
    <property type="entry name" value="SAM-dependent_MTases_sf"/>
</dbReference>
<evidence type="ECO:0000256" key="2">
    <source>
        <dbReference type="ARBA" id="ARBA00022679"/>
    </source>
</evidence>
<dbReference type="PANTHER" id="PTHR13069">
    <property type="entry name" value="ALKYLATED DNA REPAIR PROTEIN ALKB HOMOLOG 8"/>
    <property type="match status" value="1"/>
</dbReference>
<sequence length="328" mass="35531">MAIHSRYLPCHTLIPRPFRILLTPRPWPSRFSTRYPSGGHTLPRRNKAFACFHRALSNGNKDIRSAVGLRERGRDTFFRSNTRRQRASARETAVVCGRKASISQQDFRRSRERSGQFEKHQQFLIIQASAGGGGGLVGLLRTLARTGEPTPPAAASPGGKGAPAPLLRSGDGRQPAARRGVALPRSSASARREGRGPRGREGPRSRRVRGDSAALQPDAVQGDVGPFRPRALPTPAANGRKQKKGNPASGRWGREEPPVNAASHLRSPRLPPLPPPLLQPWPVVDEFLKSRRRGELGADVGCGNGKYMAVNPDVLCVGSDRCGGFDGN</sequence>
<keyword evidence="2" id="KW-0808">Transferase</keyword>
<dbReference type="GO" id="GO:0000049">
    <property type="term" value="F:tRNA binding"/>
    <property type="evidence" value="ECO:0007669"/>
    <property type="project" value="TreeGrafter"/>
</dbReference>
<gene>
    <name evidence="4" type="ORF">BJ554DRAFT_5048</name>
</gene>
<dbReference type="Gene3D" id="3.40.50.150">
    <property type="entry name" value="Vaccinia Virus protein VP39"/>
    <property type="match status" value="1"/>
</dbReference>
<dbReference type="Proteomes" id="UP000673691">
    <property type="component" value="Unassembled WGS sequence"/>
</dbReference>
<feature type="compositionally biased region" description="Basic and acidic residues" evidence="3">
    <location>
        <begin position="190"/>
        <end position="210"/>
    </location>
</feature>
<proteinExistence type="predicted"/>
<protein>
    <submittedName>
        <fullName evidence="4">Uncharacterized protein</fullName>
    </submittedName>
</protein>
<dbReference type="GO" id="GO:0005737">
    <property type="term" value="C:cytoplasm"/>
    <property type="evidence" value="ECO:0007669"/>
    <property type="project" value="TreeGrafter"/>
</dbReference>
<evidence type="ECO:0000313" key="4">
    <source>
        <dbReference type="EMBL" id="KAG5455513.1"/>
    </source>
</evidence>
<dbReference type="PANTHER" id="PTHR13069:SF21">
    <property type="entry name" value="ALKYLATED DNA REPAIR PROTEIN ALKB HOMOLOG 8"/>
    <property type="match status" value="1"/>
</dbReference>
<accession>A0A8H8DEI6</accession>
<feature type="region of interest" description="Disordered" evidence="3">
    <location>
        <begin position="147"/>
        <end position="274"/>
    </location>
</feature>
<dbReference type="InterPro" id="IPR051422">
    <property type="entry name" value="AlkB_tRNA_MeTrf/Diox"/>
</dbReference>
<evidence type="ECO:0000313" key="5">
    <source>
        <dbReference type="Proteomes" id="UP000673691"/>
    </source>
</evidence>
<feature type="compositionally biased region" description="Low complexity" evidence="3">
    <location>
        <begin position="155"/>
        <end position="165"/>
    </location>
</feature>
<evidence type="ECO:0000256" key="1">
    <source>
        <dbReference type="ARBA" id="ARBA00022603"/>
    </source>
</evidence>
<keyword evidence="5" id="KW-1185">Reference proteome</keyword>
<keyword evidence="1" id="KW-0489">Methyltransferase</keyword>
<dbReference type="EMBL" id="JAEFCI010013248">
    <property type="protein sequence ID" value="KAG5455513.1"/>
    <property type="molecule type" value="Genomic_DNA"/>
</dbReference>
<dbReference type="GO" id="GO:0005634">
    <property type="term" value="C:nucleus"/>
    <property type="evidence" value="ECO:0007669"/>
    <property type="project" value="TreeGrafter"/>
</dbReference>
<dbReference type="GO" id="GO:0106335">
    <property type="term" value="F:tRNA (5-carboxymethyluridine(34)-5-O)-methyltransferase activity"/>
    <property type="evidence" value="ECO:0007669"/>
    <property type="project" value="TreeGrafter"/>
</dbReference>
<evidence type="ECO:0000256" key="3">
    <source>
        <dbReference type="SAM" id="MobiDB-lite"/>
    </source>
</evidence>
<reference evidence="4 5" key="1">
    <citation type="journal article" name="Sci. Rep.">
        <title>Genome-scale phylogenetic analyses confirm Olpidium as the closest living zoosporic fungus to the non-flagellated, terrestrial fungi.</title>
        <authorList>
            <person name="Chang Y."/>
            <person name="Rochon D."/>
            <person name="Sekimoto S."/>
            <person name="Wang Y."/>
            <person name="Chovatia M."/>
            <person name="Sandor L."/>
            <person name="Salamov A."/>
            <person name="Grigoriev I.V."/>
            <person name="Stajich J.E."/>
            <person name="Spatafora J.W."/>
        </authorList>
    </citation>
    <scope>NUCLEOTIDE SEQUENCE [LARGE SCALE GENOMIC DNA]</scope>
    <source>
        <strain evidence="4">S191</strain>
    </source>
</reference>
<dbReference type="AlphaFoldDB" id="A0A8H8DEI6"/>
<organism evidence="4 5">
    <name type="scientific">Olpidium bornovanus</name>
    <dbReference type="NCBI Taxonomy" id="278681"/>
    <lineage>
        <taxon>Eukaryota</taxon>
        <taxon>Fungi</taxon>
        <taxon>Fungi incertae sedis</taxon>
        <taxon>Olpidiomycota</taxon>
        <taxon>Olpidiomycotina</taxon>
        <taxon>Olpidiomycetes</taxon>
        <taxon>Olpidiales</taxon>
        <taxon>Olpidiaceae</taxon>
        <taxon>Olpidium</taxon>
    </lineage>
</organism>
<dbReference type="GO" id="GO:0030488">
    <property type="term" value="P:tRNA methylation"/>
    <property type="evidence" value="ECO:0007669"/>
    <property type="project" value="TreeGrafter"/>
</dbReference>
<name>A0A8H8DEI6_9FUNG</name>
<dbReference type="OrthoDB" id="271595at2759"/>
<dbReference type="GO" id="GO:0002098">
    <property type="term" value="P:tRNA wobble uridine modification"/>
    <property type="evidence" value="ECO:0007669"/>
    <property type="project" value="TreeGrafter"/>
</dbReference>